<dbReference type="EMBL" id="MN739985">
    <property type="protein sequence ID" value="QHT81577.1"/>
    <property type="molecule type" value="Genomic_DNA"/>
</dbReference>
<evidence type="ECO:0000313" key="2">
    <source>
        <dbReference type="EMBL" id="QHT81577.1"/>
    </source>
</evidence>
<sequence length="543" mass="60767">MQHNMHSWDRWRKCALTLCILTVIIYIIYKFTPANDKLEYFENGVANGVANEYVKLSETYLDDANLKVDLLYANYSGEEVKNDVKQESWANKSLAQCTDTCNKLSGCTGFSRDLVGDDELATCYPRTAIDKCHSYRKGSFTQRQHALAYNTYIKTTTPNALTQCLGDSKLTLNRPIYIKSYAHPDRYIGLNTGGEIGLIQANESGVDFGQAAKFIITTGMDGSGTVSFKHMATNKYLYRDAGDMITGKLLTGNIDNISTDDRQRASFNIEDGMSNNIVIKCLSLQLENAERYISVYPKNNKYLNVQSVSELDVNNTSNQTKKSIKQLKMITFEIVDTIITSTVLDSRKYIKDVMEPIRTYPATHNRQIATDSIVAPIILKYNDSNIIQSFADINAGGNAGGNAKGNAGGNAKNSSTPTVPLDNSMDDYNYYKLMSGKTGKTDLSNYIDDKYLSNQASNPILNKEKDLVSQLNMMQGNATVDDATKKAQLKYKNLKDMNKHIEKLMNTENMHVNSTSEILTSNLDKMKIQDLSKDYFFLKNISS</sequence>
<evidence type="ECO:0000256" key="1">
    <source>
        <dbReference type="SAM" id="Phobius"/>
    </source>
</evidence>
<protein>
    <submittedName>
        <fullName evidence="2">Uncharacterized protein</fullName>
    </submittedName>
</protein>
<reference evidence="2" key="1">
    <citation type="journal article" date="2020" name="Nature">
        <title>Giant virus diversity and host interactions through global metagenomics.</title>
        <authorList>
            <person name="Schulz F."/>
            <person name="Roux S."/>
            <person name="Paez-Espino D."/>
            <person name="Jungbluth S."/>
            <person name="Walsh D.A."/>
            <person name="Denef V.J."/>
            <person name="McMahon K.D."/>
            <person name="Konstantinidis K.T."/>
            <person name="Eloe-Fadrosh E.A."/>
            <person name="Kyrpides N.C."/>
            <person name="Woyke T."/>
        </authorList>
    </citation>
    <scope>NUCLEOTIDE SEQUENCE</scope>
    <source>
        <strain evidence="2">GVMAG-M-3300023184-13</strain>
    </source>
</reference>
<feature type="transmembrane region" description="Helical" evidence="1">
    <location>
        <begin position="12"/>
        <end position="29"/>
    </location>
</feature>
<accession>A0A6C0HMI1</accession>
<keyword evidence="1" id="KW-0472">Membrane</keyword>
<keyword evidence="1" id="KW-0812">Transmembrane</keyword>
<proteinExistence type="predicted"/>
<keyword evidence="1" id="KW-1133">Transmembrane helix</keyword>
<name>A0A6C0HMI1_9ZZZZ</name>
<dbReference type="AlphaFoldDB" id="A0A6C0HMI1"/>
<organism evidence="2">
    <name type="scientific">viral metagenome</name>
    <dbReference type="NCBI Taxonomy" id="1070528"/>
    <lineage>
        <taxon>unclassified sequences</taxon>
        <taxon>metagenomes</taxon>
        <taxon>organismal metagenomes</taxon>
    </lineage>
</organism>
<dbReference type="Gene3D" id="2.80.10.50">
    <property type="match status" value="1"/>
</dbReference>